<keyword evidence="3" id="KW-1185">Reference proteome</keyword>
<dbReference type="Gramene" id="PRQ18459">
    <property type="protein sequence ID" value="PRQ18459"/>
    <property type="gene ID" value="RchiOBHm_Chr7g0206261"/>
</dbReference>
<proteinExistence type="predicted"/>
<accession>A0A2P6P963</accession>
<name>A0A2P6P963_ROSCH</name>
<dbReference type="AlphaFoldDB" id="A0A2P6P963"/>
<feature type="coiled-coil region" evidence="1">
    <location>
        <begin position="52"/>
        <end position="94"/>
    </location>
</feature>
<protein>
    <submittedName>
        <fullName evidence="2">Uncharacterized protein</fullName>
    </submittedName>
</protein>
<comment type="caution">
    <text evidence="2">The sequence shown here is derived from an EMBL/GenBank/DDBJ whole genome shotgun (WGS) entry which is preliminary data.</text>
</comment>
<keyword evidence="1" id="KW-0175">Coiled coil</keyword>
<gene>
    <name evidence="2" type="ORF">RchiOBHm_Chr7g0206261</name>
</gene>
<dbReference type="EMBL" id="PDCK01000045">
    <property type="protein sequence ID" value="PRQ18459.1"/>
    <property type="molecule type" value="Genomic_DNA"/>
</dbReference>
<evidence type="ECO:0000313" key="3">
    <source>
        <dbReference type="Proteomes" id="UP000238479"/>
    </source>
</evidence>
<evidence type="ECO:0000313" key="2">
    <source>
        <dbReference type="EMBL" id="PRQ18459.1"/>
    </source>
</evidence>
<evidence type="ECO:0000256" key="1">
    <source>
        <dbReference type="SAM" id="Coils"/>
    </source>
</evidence>
<reference evidence="2 3" key="1">
    <citation type="journal article" date="2018" name="Nat. Genet.">
        <title>The Rosa genome provides new insights in the design of modern roses.</title>
        <authorList>
            <person name="Bendahmane M."/>
        </authorList>
    </citation>
    <scope>NUCLEOTIDE SEQUENCE [LARGE SCALE GENOMIC DNA]</scope>
    <source>
        <strain evidence="3">cv. Old Blush</strain>
    </source>
</reference>
<sequence length="178" mass="20533">MISEQNRPQDQIELTSMQELLSKKQEKDAATVVNSNVSIASQKFSHHVLSNLSELVENNIKVQGKMQKLLENKIKVQEKTHKLLENNIKEVKTLQVQENLLKELADTIRNPVIEKRPMPIIGPCGEREYDEGYEQNILSQDLESSSYKSRLYCYDEGYEQNILSQDLESSSNKSRLYC</sequence>
<dbReference type="Proteomes" id="UP000238479">
    <property type="component" value="Chromosome 7"/>
</dbReference>
<organism evidence="2 3">
    <name type="scientific">Rosa chinensis</name>
    <name type="common">China rose</name>
    <dbReference type="NCBI Taxonomy" id="74649"/>
    <lineage>
        <taxon>Eukaryota</taxon>
        <taxon>Viridiplantae</taxon>
        <taxon>Streptophyta</taxon>
        <taxon>Embryophyta</taxon>
        <taxon>Tracheophyta</taxon>
        <taxon>Spermatophyta</taxon>
        <taxon>Magnoliopsida</taxon>
        <taxon>eudicotyledons</taxon>
        <taxon>Gunneridae</taxon>
        <taxon>Pentapetalae</taxon>
        <taxon>rosids</taxon>
        <taxon>fabids</taxon>
        <taxon>Rosales</taxon>
        <taxon>Rosaceae</taxon>
        <taxon>Rosoideae</taxon>
        <taxon>Rosoideae incertae sedis</taxon>
        <taxon>Rosa</taxon>
    </lineage>
</organism>